<organism evidence="2 3">
    <name type="scientific">Microdochium trichocladiopsis</name>
    <dbReference type="NCBI Taxonomy" id="1682393"/>
    <lineage>
        <taxon>Eukaryota</taxon>
        <taxon>Fungi</taxon>
        <taxon>Dikarya</taxon>
        <taxon>Ascomycota</taxon>
        <taxon>Pezizomycotina</taxon>
        <taxon>Sordariomycetes</taxon>
        <taxon>Xylariomycetidae</taxon>
        <taxon>Xylariales</taxon>
        <taxon>Microdochiaceae</taxon>
        <taxon>Microdochium</taxon>
    </lineage>
</organism>
<feature type="transmembrane region" description="Helical" evidence="1">
    <location>
        <begin position="97"/>
        <end position="119"/>
    </location>
</feature>
<evidence type="ECO:0000313" key="3">
    <source>
        <dbReference type="Proteomes" id="UP000756346"/>
    </source>
</evidence>
<name>A0A9P8XXG8_9PEZI</name>
<accession>A0A9P8XXG8</accession>
<dbReference type="RefSeq" id="XP_046007021.1">
    <property type="nucleotide sequence ID" value="XM_046155191.1"/>
</dbReference>
<evidence type="ECO:0000256" key="1">
    <source>
        <dbReference type="SAM" id="Phobius"/>
    </source>
</evidence>
<keyword evidence="1" id="KW-0812">Transmembrane</keyword>
<dbReference type="AlphaFoldDB" id="A0A9P8XXG8"/>
<keyword evidence="1" id="KW-0472">Membrane</keyword>
<evidence type="ECO:0000313" key="2">
    <source>
        <dbReference type="EMBL" id="KAH7020820.1"/>
    </source>
</evidence>
<dbReference type="Proteomes" id="UP000756346">
    <property type="component" value="Unassembled WGS sequence"/>
</dbReference>
<reference evidence="2" key="1">
    <citation type="journal article" date="2021" name="Nat. Commun.">
        <title>Genetic determinants of endophytism in the Arabidopsis root mycobiome.</title>
        <authorList>
            <person name="Mesny F."/>
            <person name="Miyauchi S."/>
            <person name="Thiergart T."/>
            <person name="Pickel B."/>
            <person name="Atanasova L."/>
            <person name="Karlsson M."/>
            <person name="Huettel B."/>
            <person name="Barry K.W."/>
            <person name="Haridas S."/>
            <person name="Chen C."/>
            <person name="Bauer D."/>
            <person name="Andreopoulos W."/>
            <person name="Pangilinan J."/>
            <person name="LaButti K."/>
            <person name="Riley R."/>
            <person name="Lipzen A."/>
            <person name="Clum A."/>
            <person name="Drula E."/>
            <person name="Henrissat B."/>
            <person name="Kohler A."/>
            <person name="Grigoriev I.V."/>
            <person name="Martin F.M."/>
            <person name="Hacquard S."/>
        </authorList>
    </citation>
    <scope>NUCLEOTIDE SEQUENCE</scope>
    <source>
        <strain evidence="2">MPI-CAGE-CH-0230</strain>
    </source>
</reference>
<sequence length="185" mass="19922">MSILRKSAGLPFSSIPFSTAVSAAIFLFANNHSEKFFAYASLRMSKICLRTGPTCAMAPGSFENMRFIRSNSSSTVRALPTILFSVYQMVLKPAFRIASATFCAVGLLGVGTTELGGVFNTYLKNWSRLAGFCLLILSPIFAGLARCPTKETPSSSGWVRGLQLTSSAIMMTRMAKLNLILPSPG</sequence>
<feature type="transmembrane region" description="Helical" evidence="1">
    <location>
        <begin position="12"/>
        <end position="29"/>
    </location>
</feature>
<dbReference type="EMBL" id="JAGTJQ010000010">
    <property type="protein sequence ID" value="KAH7020820.1"/>
    <property type="molecule type" value="Genomic_DNA"/>
</dbReference>
<keyword evidence="1" id="KW-1133">Transmembrane helix</keyword>
<keyword evidence="3" id="KW-1185">Reference proteome</keyword>
<dbReference type="GeneID" id="70184737"/>
<proteinExistence type="predicted"/>
<comment type="caution">
    <text evidence="2">The sequence shown here is derived from an EMBL/GenBank/DDBJ whole genome shotgun (WGS) entry which is preliminary data.</text>
</comment>
<feature type="transmembrane region" description="Helical" evidence="1">
    <location>
        <begin position="126"/>
        <end position="145"/>
    </location>
</feature>
<protein>
    <submittedName>
        <fullName evidence="2">Uncharacterized protein</fullName>
    </submittedName>
</protein>
<gene>
    <name evidence="2" type="ORF">B0I36DRAFT_333228</name>
</gene>